<dbReference type="Proteomes" id="UP001357485">
    <property type="component" value="Unassembled WGS sequence"/>
</dbReference>
<feature type="non-terminal residue" evidence="1">
    <location>
        <position position="94"/>
    </location>
</feature>
<comment type="caution">
    <text evidence="1">The sequence shown here is derived from an EMBL/GenBank/DDBJ whole genome shotgun (WGS) entry which is preliminary data.</text>
</comment>
<gene>
    <name evidence="1" type="ORF">LTR16_012536</name>
</gene>
<evidence type="ECO:0000313" key="1">
    <source>
        <dbReference type="EMBL" id="KAK5275373.1"/>
    </source>
</evidence>
<sequence>MIAKGRLVFTFGDIVQRVQSLTYPPTYDEIMKLDNALRESRLVIPPHLQMRPIYETPTDTPTLIAQRFGLELLYLKSQCVLHRKFVTPGRDTQR</sequence>
<name>A0ABR0M0N5_9PEZI</name>
<proteinExistence type="predicted"/>
<evidence type="ECO:0000313" key="2">
    <source>
        <dbReference type="Proteomes" id="UP001357485"/>
    </source>
</evidence>
<dbReference type="CDD" id="cd12148">
    <property type="entry name" value="fungal_TF_MHR"/>
    <property type="match status" value="1"/>
</dbReference>
<dbReference type="EMBL" id="JAVRRA010004632">
    <property type="protein sequence ID" value="KAK5275373.1"/>
    <property type="molecule type" value="Genomic_DNA"/>
</dbReference>
<protein>
    <submittedName>
        <fullName evidence="1">Uncharacterized protein</fullName>
    </submittedName>
</protein>
<keyword evidence="2" id="KW-1185">Reference proteome</keyword>
<organism evidence="1 2">
    <name type="scientific">Cryomyces antarcticus</name>
    <dbReference type="NCBI Taxonomy" id="329879"/>
    <lineage>
        <taxon>Eukaryota</taxon>
        <taxon>Fungi</taxon>
        <taxon>Dikarya</taxon>
        <taxon>Ascomycota</taxon>
        <taxon>Pezizomycotina</taxon>
        <taxon>Dothideomycetes</taxon>
        <taxon>Dothideomycetes incertae sedis</taxon>
        <taxon>Cryomyces</taxon>
    </lineage>
</organism>
<reference evidence="1 2" key="1">
    <citation type="submission" date="2023-08" db="EMBL/GenBank/DDBJ databases">
        <title>Black Yeasts Isolated from many extreme environments.</title>
        <authorList>
            <person name="Coleine C."/>
            <person name="Stajich J.E."/>
            <person name="Selbmann L."/>
        </authorList>
    </citation>
    <scope>NUCLEOTIDE SEQUENCE [LARGE SCALE GENOMIC DNA]</scope>
    <source>
        <strain evidence="1 2">CCFEE 536</strain>
    </source>
</reference>
<accession>A0ABR0M0N5</accession>